<dbReference type="SUPFAM" id="SSF63411">
    <property type="entry name" value="LuxS/MPP-like metallohydrolase"/>
    <property type="match status" value="4"/>
</dbReference>
<evidence type="ECO:0000256" key="1">
    <source>
        <dbReference type="ARBA" id="ARBA00007261"/>
    </source>
</evidence>
<dbReference type="InterPro" id="IPR011249">
    <property type="entry name" value="Metalloenz_LuxS/M16"/>
</dbReference>
<feature type="domain" description="Peptidase M16 C-terminal" evidence="7">
    <location>
        <begin position="65"/>
        <end position="252"/>
    </location>
</feature>
<dbReference type="GO" id="GO:0046872">
    <property type="term" value="F:metal ion binding"/>
    <property type="evidence" value="ECO:0007669"/>
    <property type="project" value="UniProtKB-KW"/>
</dbReference>
<feature type="domain" description="Coenzyme PQQ synthesis protein F-like C-terminal lobe" evidence="9">
    <location>
        <begin position="654"/>
        <end position="749"/>
    </location>
</feature>
<keyword evidence="11" id="KW-1185">Reference proteome</keyword>
<dbReference type="Pfam" id="PF22456">
    <property type="entry name" value="PqqF-like_C_4"/>
    <property type="match status" value="1"/>
</dbReference>
<dbReference type="PANTHER" id="PTHR43690">
    <property type="entry name" value="NARDILYSIN"/>
    <property type="match status" value="1"/>
</dbReference>
<dbReference type="GO" id="GO:0006508">
    <property type="term" value="P:proteolysis"/>
    <property type="evidence" value="ECO:0007669"/>
    <property type="project" value="UniProtKB-KW"/>
</dbReference>
<keyword evidence="4" id="KW-0378">Hydrolase</keyword>
<dbReference type="Proteomes" id="UP000494165">
    <property type="component" value="Unassembled WGS sequence"/>
</dbReference>
<evidence type="ECO:0000313" key="10">
    <source>
        <dbReference type="EMBL" id="CAB3380048.1"/>
    </source>
</evidence>
<dbReference type="InterPro" id="IPR032632">
    <property type="entry name" value="Peptidase_M16_M"/>
</dbReference>
<dbReference type="InterPro" id="IPR050626">
    <property type="entry name" value="Peptidase_M16"/>
</dbReference>
<proteinExistence type="inferred from homology"/>
<evidence type="ECO:0000256" key="5">
    <source>
        <dbReference type="ARBA" id="ARBA00022833"/>
    </source>
</evidence>
<reference evidence="10 11" key="1">
    <citation type="submission" date="2020-04" db="EMBL/GenBank/DDBJ databases">
        <authorList>
            <person name="Alioto T."/>
            <person name="Alioto T."/>
            <person name="Gomez Garrido J."/>
        </authorList>
    </citation>
    <scope>NUCLEOTIDE SEQUENCE [LARGE SCALE GENOMIC DNA]</scope>
</reference>
<evidence type="ECO:0008006" key="12">
    <source>
        <dbReference type="Google" id="ProtNLM"/>
    </source>
</evidence>
<keyword evidence="6" id="KW-0482">Metalloprotease</keyword>
<dbReference type="InterPro" id="IPR054734">
    <property type="entry name" value="PqqF-like_C_4"/>
</dbReference>
<accession>A0A8S1DC48</accession>
<sequence>MQREREAIESEFNLNLASDYNRKSQLLGSLAKKNHPVTKFAWGNIRSLGGKAGDEQEKRDSEVHARLRQFREKHYLAEAMTLAVQSTHSLDMLQEFVVETFGAVPYGNPPKKTKPEITPDLEAPFNTTEFNKIYYVAPVKDIQEVQLTWSLPSMLNKYKSKPERYASWVIGYEGKGSLIEYLRKKVWALELVAGNEDSGSDHNSYYLHFSLTVSLTEEGYKNIDKVLEAVFGFLHMMHHEGPQERIYKELKSIAETKFRFAPEPSPGDNVESLSEHMHKYPSEHYITGSELLYEYDPEGIRECLSYLQHNNVNVMILTNGHKQTYDLKEPWFNTPYAVQDISPEQLSSWENATVLDAFTLPEPNPYLTSNFTIFEPEDDASEYPIKVVKHSAGELWFKQDKKFNLPRAYIIFHLISPLIFLSPENACMLDMLIGGWKQQLTTKVYPAEVAELSYSITPTESGTGQGISIMVWGYNEKLPLFMETILKEWDGFEESFSKDLFDAVKDVVKKSYYNGALKPSKLHKDIANSVIKSTHWTVIQKYEAIGSISFEQLKLYSKQLKNRLYCRMLIQGNMLKAQAIDTFGLVQKTLNYKPLIANTWPHARMAQIPIGEHFLTVESIDVNNSNSAITQHFFCGLASFREVSIAEMIMLMFGESAFDFLRTKEQLGYSVSTPLSLARGILRFSVSVNNQEDKNSLSHVDEKIQEFLLKFYNDLKVMTSEQLEELRVSAMRQKMQADLQLREEANRNWEEVYTEEFMFDRHKKEVISFFFAVFSSHCSINILSGYL</sequence>
<dbReference type="Pfam" id="PF16187">
    <property type="entry name" value="Peptidase_M16_M"/>
    <property type="match status" value="1"/>
</dbReference>
<dbReference type="InterPro" id="IPR007863">
    <property type="entry name" value="Peptidase_M16_C"/>
</dbReference>
<evidence type="ECO:0000256" key="4">
    <source>
        <dbReference type="ARBA" id="ARBA00022801"/>
    </source>
</evidence>
<comment type="caution">
    <text evidence="10">The sequence shown here is derived from an EMBL/GenBank/DDBJ whole genome shotgun (WGS) entry which is preliminary data.</text>
</comment>
<keyword evidence="5" id="KW-0862">Zinc</keyword>
<keyword evidence="3" id="KW-0479">Metal-binding</keyword>
<protein>
    <recommendedName>
        <fullName evidence="12">Peptidase M16 middle/third domain-containing protein</fullName>
    </recommendedName>
</protein>
<dbReference type="AlphaFoldDB" id="A0A8S1DC48"/>
<dbReference type="EMBL" id="CADEPI010000199">
    <property type="protein sequence ID" value="CAB3380048.1"/>
    <property type="molecule type" value="Genomic_DNA"/>
</dbReference>
<dbReference type="GO" id="GO:0008237">
    <property type="term" value="F:metallopeptidase activity"/>
    <property type="evidence" value="ECO:0007669"/>
    <property type="project" value="UniProtKB-KW"/>
</dbReference>
<dbReference type="PANTHER" id="PTHR43690:SF18">
    <property type="entry name" value="INSULIN-DEGRADING ENZYME-RELATED"/>
    <property type="match status" value="1"/>
</dbReference>
<gene>
    <name evidence="10" type="ORF">CLODIP_2_CD02873</name>
</gene>
<dbReference type="FunFam" id="3.30.830.10:FF:000005">
    <property type="entry name" value="nardilysin isoform X1"/>
    <property type="match status" value="1"/>
</dbReference>
<dbReference type="Pfam" id="PF05193">
    <property type="entry name" value="Peptidase_M16_C"/>
    <property type="match status" value="1"/>
</dbReference>
<evidence type="ECO:0000259" key="8">
    <source>
        <dbReference type="Pfam" id="PF16187"/>
    </source>
</evidence>
<evidence type="ECO:0000256" key="3">
    <source>
        <dbReference type="ARBA" id="ARBA00022723"/>
    </source>
</evidence>
<organism evidence="10 11">
    <name type="scientific">Cloeon dipterum</name>
    <dbReference type="NCBI Taxonomy" id="197152"/>
    <lineage>
        <taxon>Eukaryota</taxon>
        <taxon>Metazoa</taxon>
        <taxon>Ecdysozoa</taxon>
        <taxon>Arthropoda</taxon>
        <taxon>Hexapoda</taxon>
        <taxon>Insecta</taxon>
        <taxon>Pterygota</taxon>
        <taxon>Palaeoptera</taxon>
        <taxon>Ephemeroptera</taxon>
        <taxon>Pisciforma</taxon>
        <taxon>Baetidae</taxon>
        <taxon>Cloeon</taxon>
    </lineage>
</organism>
<name>A0A8S1DC48_9INSE</name>
<comment type="similarity">
    <text evidence="1">Belongs to the peptidase M16 family.</text>
</comment>
<evidence type="ECO:0000259" key="9">
    <source>
        <dbReference type="Pfam" id="PF22456"/>
    </source>
</evidence>
<evidence type="ECO:0000256" key="6">
    <source>
        <dbReference type="ARBA" id="ARBA00023049"/>
    </source>
</evidence>
<dbReference type="Gene3D" id="3.30.830.10">
    <property type="entry name" value="Metalloenzyme, LuxS/M16 peptidase-like"/>
    <property type="match status" value="4"/>
</dbReference>
<evidence type="ECO:0000256" key="2">
    <source>
        <dbReference type="ARBA" id="ARBA00022670"/>
    </source>
</evidence>
<feature type="domain" description="Peptidase M16 middle/third" evidence="8">
    <location>
        <begin position="258"/>
        <end position="544"/>
    </location>
</feature>
<keyword evidence="2" id="KW-0645">Protease</keyword>
<evidence type="ECO:0000259" key="7">
    <source>
        <dbReference type="Pfam" id="PF05193"/>
    </source>
</evidence>
<evidence type="ECO:0000313" key="11">
    <source>
        <dbReference type="Proteomes" id="UP000494165"/>
    </source>
</evidence>